<evidence type="ECO:0000313" key="2">
    <source>
        <dbReference type="Proteomes" id="UP000653343"/>
    </source>
</evidence>
<dbReference type="RefSeq" id="WP_229793159.1">
    <property type="nucleotide sequence ID" value="NZ_BMYU01000006.1"/>
</dbReference>
<reference evidence="2" key="1">
    <citation type="journal article" date="2019" name="Int. J. Syst. Evol. Microbiol.">
        <title>The Global Catalogue of Microorganisms (GCM) 10K type strain sequencing project: providing services to taxonomists for standard genome sequencing and annotation.</title>
        <authorList>
            <consortium name="The Broad Institute Genomics Platform"/>
            <consortium name="The Broad Institute Genome Sequencing Center for Infectious Disease"/>
            <person name="Wu L."/>
            <person name="Ma J."/>
        </authorList>
    </citation>
    <scope>NUCLEOTIDE SEQUENCE [LARGE SCALE GENOMIC DNA]</scope>
    <source>
        <strain evidence="2">KCTC 23917</strain>
    </source>
</reference>
<dbReference type="InterPro" id="IPR021390">
    <property type="entry name" value="DUF3025"/>
</dbReference>
<dbReference type="EMBL" id="BMYU01000006">
    <property type="protein sequence ID" value="GGX45343.1"/>
    <property type="molecule type" value="Genomic_DNA"/>
</dbReference>
<dbReference type="Proteomes" id="UP000653343">
    <property type="component" value="Unassembled WGS sequence"/>
</dbReference>
<gene>
    <name evidence="1" type="ORF">GCM10010946_24670</name>
</gene>
<sequence>MSQDDFYHVIDWQRPWLHSIQDAAALIRERSDWRDCLNRSAQQAGLRNHRDLPLHFIAQEDLPEGTAYEAHISATGGVPTRSNLHDYFNALVWLSFPRTKQMLNALQAAQIAALGIGKSRGPARDAATIFDENAAILVVAEGQAGDDWIAAWRQHAWGACLLTQRDWFLQHAELWAFGHALMEKLVAPYKAITTHTRVLRAPDAYWQLNHAQRRQWIDQAMCELLQQEPLLNQDYHPLPVLGVPGWWEGQDSAFYADTQVFRPRRVTAA</sequence>
<accession>A0ABQ2Y056</accession>
<proteinExistence type="predicted"/>
<organism evidence="1 2">
    <name type="scientific">Undibacterium squillarum</name>
    <dbReference type="NCBI Taxonomy" id="1131567"/>
    <lineage>
        <taxon>Bacteria</taxon>
        <taxon>Pseudomonadati</taxon>
        <taxon>Pseudomonadota</taxon>
        <taxon>Betaproteobacteria</taxon>
        <taxon>Burkholderiales</taxon>
        <taxon>Oxalobacteraceae</taxon>
        <taxon>Undibacterium</taxon>
    </lineage>
</organism>
<protein>
    <recommendedName>
        <fullName evidence="3">DUF3025 domain-containing protein</fullName>
    </recommendedName>
</protein>
<keyword evidence="2" id="KW-1185">Reference proteome</keyword>
<evidence type="ECO:0000313" key="1">
    <source>
        <dbReference type="EMBL" id="GGX45343.1"/>
    </source>
</evidence>
<comment type="caution">
    <text evidence="1">The sequence shown here is derived from an EMBL/GenBank/DDBJ whole genome shotgun (WGS) entry which is preliminary data.</text>
</comment>
<dbReference type="Pfam" id="PF11227">
    <property type="entry name" value="DUF3025"/>
    <property type="match status" value="1"/>
</dbReference>
<name>A0ABQ2Y056_9BURK</name>
<evidence type="ECO:0008006" key="3">
    <source>
        <dbReference type="Google" id="ProtNLM"/>
    </source>
</evidence>